<feature type="compositionally biased region" description="Polar residues" evidence="9">
    <location>
        <begin position="853"/>
        <end position="864"/>
    </location>
</feature>
<dbReference type="Pfam" id="PF16686">
    <property type="entry name" value="POT1PC"/>
    <property type="match status" value="1"/>
</dbReference>
<dbReference type="GO" id="GO:0000783">
    <property type="term" value="C:nuclear telomere cap complex"/>
    <property type="evidence" value="ECO:0007669"/>
    <property type="project" value="TreeGrafter"/>
</dbReference>
<evidence type="ECO:0000256" key="3">
    <source>
        <dbReference type="ARBA" id="ARBA00008442"/>
    </source>
</evidence>
<evidence type="ECO:0000256" key="6">
    <source>
        <dbReference type="ARBA" id="ARBA00022895"/>
    </source>
</evidence>
<dbReference type="EMBL" id="JAUEPS010000007">
    <property type="protein sequence ID" value="KAK0463771.1"/>
    <property type="molecule type" value="Genomic_DNA"/>
</dbReference>
<accession>A0AA39NDR1</accession>
<reference evidence="11" key="1">
    <citation type="submission" date="2023-06" db="EMBL/GenBank/DDBJ databases">
        <authorList>
            <consortium name="Lawrence Berkeley National Laboratory"/>
            <person name="Ahrendt S."/>
            <person name="Sahu N."/>
            <person name="Indic B."/>
            <person name="Wong-Bajracharya J."/>
            <person name="Merenyi Z."/>
            <person name="Ke H.-M."/>
            <person name="Monk M."/>
            <person name="Kocsube S."/>
            <person name="Drula E."/>
            <person name="Lipzen A."/>
            <person name="Balint B."/>
            <person name="Henrissat B."/>
            <person name="Andreopoulos B."/>
            <person name="Martin F.M."/>
            <person name="Harder C.B."/>
            <person name="Rigling D."/>
            <person name="Ford K.L."/>
            <person name="Foster G.D."/>
            <person name="Pangilinan J."/>
            <person name="Papanicolaou A."/>
            <person name="Barry K."/>
            <person name="LaButti K."/>
            <person name="Viragh M."/>
            <person name="Koriabine M."/>
            <person name="Yan M."/>
            <person name="Riley R."/>
            <person name="Champramary S."/>
            <person name="Plett K.L."/>
            <person name="Tsai I.J."/>
            <person name="Slot J."/>
            <person name="Sipos G."/>
            <person name="Plett J."/>
            <person name="Nagy L.G."/>
            <person name="Grigoriev I.V."/>
        </authorList>
    </citation>
    <scope>NUCLEOTIDE SEQUENCE</scope>
    <source>
        <strain evidence="11">CCBAS 213</strain>
    </source>
</reference>
<dbReference type="GO" id="GO:0032210">
    <property type="term" value="P:regulation of telomere maintenance via telomerase"/>
    <property type="evidence" value="ECO:0007669"/>
    <property type="project" value="TreeGrafter"/>
</dbReference>
<keyword evidence="8" id="KW-0539">Nucleus</keyword>
<dbReference type="InterPro" id="IPR032042">
    <property type="entry name" value="POT1PC"/>
</dbReference>
<dbReference type="SMART" id="SM00976">
    <property type="entry name" value="Telo_bind"/>
    <property type="match status" value="1"/>
</dbReference>
<feature type="compositionally biased region" description="Polar residues" evidence="9">
    <location>
        <begin position="834"/>
        <end position="845"/>
    </location>
</feature>
<dbReference type="InterPro" id="IPR011564">
    <property type="entry name" value="Telomer_end-bd_POT1/Cdc13"/>
</dbReference>
<keyword evidence="7" id="KW-0238">DNA-binding</keyword>
<dbReference type="InterPro" id="IPR012340">
    <property type="entry name" value="NA-bd_OB-fold"/>
</dbReference>
<feature type="region of interest" description="Disordered" evidence="9">
    <location>
        <begin position="223"/>
        <end position="288"/>
    </location>
</feature>
<proteinExistence type="inferred from homology"/>
<evidence type="ECO:0000256" key="2">
    <source>
        <dbReference type="ARBA" id="ARBA00004574"/>
    </source>
</evidence>
<feature type="compositionally biased region" description="Polar residues" evidence="9">
    <location>
        <begin position="163"/>
        <end position="182"/>
    </location>
</feature>
<dbReference type="SUPFAM" id="SSF50249">
    <property type="entry name" value="Nucleic acid-binding proteins"/>
    <property type="match status" value="2"/>
</dbReference>
<dbReference type="InterPro" id="IPR028389">
    <property type="entry name" value="POT1"/>
</dbReference>
<evidence type="ECO:0000313" key="11">
    <source>
        <dbReference type="EMBL" id="KAK0463771.1"/>
    </source>
</evidence>
<dbReference type="Proteomes" id="UP001175211">
    <property type="component" value="Unassembled WGS sequence"/>
</dbReference>
<evidence type="ECO:0000256" key="9">
    <source>
        <dbReference type="SAM" id="MobiDB-lite"/>
    </source>
</evidence>
<keyword evidence="6" id="KW-0779">Telomere</keyword>
<evidence type="ECO:0000256" key="5">
    <source>
        <dbReference type="ARBA" id="ARBA00022454"/>
    </source>
</evidence>
<comment type="caution">
    <text evidence="11">The sequence shown here is derived from an EMBL/GenBank/DDBJ whole genome shotgun (WGS) entry which is preliminary data.</text>
</comment>
<feature type="region of interest" description="Disordered" evidence="9">
    <location>
        <begin position="163"/>
        <end position="185"/>
    </location>
</feature>
<feature type="domain" description="Telomeric single stranded DNA binding POT1/Cdc13" evidence="10">
    <location>
        <begin position="341"/>
        <end position="478"/>
    </location>
</feature>
<evidence type="ECO:0000256" key="1">
    <source>
        <dbReference type="ARBA" id="ARBA00004123"/>
    </source>
</evidence>
<dbReference type="PANTHER" id="PTHR14513">
    <property type="entry name" value="PROTECTION OF TELOMERES 1"/>
    <property type="match status" value="1"/>
</dbReference>
<dbReference type="PANTHER" id="PTHR14513:SF0">
    <property type="entry name" value="PROTECTION OF TELOMERES PROTEIN 1"/>
    <property type="match status" value="1"/>
</dbReference>
<dbReference type="Pfam" id="PF02765">
    <property type="entry name" value="POT1"/>
    <property type="match status" value="1"/>
</dbReference>
<evidence type="ECO:0000256" key="4">
    <source>
        <dbReference type="ARBA" id="ARBA00015253"/>
    </source>
</evidence>
<feature type="compositionally biased region" description="Basic and acidic residues" evidence="9">
    <location>
        <begin position="246"/>
        <end position="257"/>
    </location>
</feature>
<dbReference type="GO" id="GO:0010521">
    <property type="term" value="F:telomerase inhibitor activity"/>
    <property type="evidence" value="ECO:0007669"/>
    <property type="project" value="TreeGrafter"/>
</dbReference>
<dbReference type="AlphaFoldDB" id="A0AA39NDR1"/>
<comment type="subcellular location">
    <subcellularLocation>
        <location evidence="2">Chromosome</location>
        <location evidence="2">Telomere</location>
    </subcellularLocation>
    <subcellularLocation>
        <location evidence="1">Nucleus</location>
    </subcellularLocation>
</comment>
<comment type="similarity">
    <text evidence="3">Belongs to the telombin family.</text>
</comment>
<evidence type="ECO:0000256" key="7">
    <source>
        <dbReference type="ARBA" id="ARBA00023125"/>
    </source>
</evidence>
<protein>
    <recommendedName>
        <fullName evidence="4">Protection of telomeres protein 1</fullName>
    </recommendedName>
</protein>
<sequence length="873" mass="97227">MKHSVELPLTPIGPQRNSSLFDDPSLRRFATDLQNDPDDSGYVLGTVFMVWNHTSRKRMFFKTCASPRSETDACFEVVLAGECFNAISMQGLEIRAKDELWLALEGVTVRTDVEKSSIQRSLPIRLEYTTGIHLKVKPRGGAKKDERVVDTWLWKPAPPSINTNWDRFGTPASQADLPSTPKTPKLIVFETPTPLAGRKRSRASTVSVDTPVPVKKLKLDVVAESTEPKEPKKLSKKERKALRAQQRHDRQASEVKAETTNPATHTDASMTLSSKPESSIKAPSVNVVQSDSPKVASLELTSTVDTNISRETSPDSRRAAKAPIENLLAMVAGLYFGGNRYTALKQATKGTHSVIGVVSSLRYPSRSSSGTGDWSCSVTIVDPSICSLEDGSLTHPQKYSVNCFTKTYEQWLPRPEVNDVVILQDVKLKEYGSNTTATGYHGKLRWAVYKPETGKIDHNREDAPLSISLAEGGRGVRFSPFYNAQPQEIAYCSKLTTWWRAVLEKRREDLGTIHQIGGGIPSNEIFTAETSKRQHRLICDAGPDVPPRGYFDCIVEVLYGYASEAANQPYDLYVTDYTKNEQLTSVQYKWCPSKALAETVLKIEMWDGARELGKSMQAGEIYGMKNVRMITSKGGYLEAKMQEAKIAPLDEKAAEHNAHLRAFLERKKRWQSSIDTGEPQPTYGLIQEAKPDEFFSCIVELIHATFTHESFIYVSDYTRLDILPCLDGPWAAGLEHCIIRIKLTEGQIEMAKRFEVGTILSIKNLRLRKSYSEKIFQGLLGGDQRLIVKLIDGNPIHMEMKTRLLERKMDISNKSTNDSDTKKGEPTPKPVSTAVMTEVQSSTGGATMEETGELTNKSEATSSMGKEAYRKPP</sequence>
<evidence type="ECO:0000259" key="10">
    <source>
        <dbReference type="SMART" id="SM00976"/>
    </source>
</evidence>
<name>A0AA39NDR1_ARMTA</name>
<feature type="compositionally biased region" description="Basic and acidic residues" evidence="9">
    <location>
        <begin position="807"/>
        <end position="826"/>
    </location>
</feature>
<dbReference type="Gene3D" id="2.40.50.140">
    <property type="entry name" value="Nucleic acid-binding proteins"/>
    <property type="match status" value="3"/>
</dbReference>
<evidence type="ECO:0000313" key="12">
    <source>
        <dbReference type="Proteomes" id="UP001175211"/>
    </source>
</evidence>
<dbReference type="GO" id="GO:0016233">
    <property type="term" value="P:telomere capping"/>
    <property type="evidence" value="ECO:0007669"/>
    <property type="project" value="TreeGrafter"/>
</dbReference>
<organism evidence="11 12">
    <name type="scientific">Armillaria tabescens</name>
    <name type="common">Ringless honey mushroom</name>
    <name type="synonym">Agaricus tabescens</name>
    <dbReference type="NCBI Taxonomy" id="1929756"/>
    <lineage>
        <taxon>Eukaryota</taxon>
        <taxon>Fungi</taxon>
        <taxon>Dikarya</taxon>
        <taxon>Basidiomycota</taxon>
        <taxon>Agaricomycotina</taxon>
        <taxon>Agaricomycetes</taxon>
        <taxon>Agaricomycetidae</taxon>
        <taxon>Agaricales</taxon>
        <taxon>Marasmiineae</taxon>
        <taxon>Physalacriaceae</taxon>
        <taxon>Desarmillaria</taxon>
    </lineage>
</organism>
<feature type="region of interest" description="Disordered" evidence="9">
    <location>
        <begin position="807"/>
        <end position="873"/>
    </location>
</feature>
<gene>
    <name evidence="11" type="ORF">EV420DRAFT_1107156</name>
</gene>
<feature type="region of interest" description="Disordered" evidence="9">
    <location>
        <begin position="1"/>
        <end position="20"/>
    </location>
</feature>
<feature type="compositionally biased region" description="Polar residues" evidence="9">
    <location>
        <begin position="258"/>
        <end position="277"/>
    </location>
</feature>
<keyword evidence="5" id="KW-0158">Chromosome</keyword>
<dbReference type="GeneID" id="85349412"/>
<dbReference type="GO" id="GO:0098505">
    <property type="term" value="F:G-rich strand telomeric DNA binding"/>
    <property type="evidence" value="ECO:0007669"/>
    <property type="project" value="TreeGrafter"/>
</dbReference>
<keyword evidence="12" id="KW-1185">Reference proteome</keyword>
<feature type="compositionally biased region" description="Basic and acidic residues" evidence="9">
    <location>
        <begin position="223"/>
        <end position="233"/>
    </location>
</feature>
<evidence type="ECO:0000256" key="8">
    <source>
        <dbReference type="ARBA" id="ARBA00023242"/>
    </source>
</evidence>
<dbReference type="RefSeq" id="XP_060335081.1">
    <property type="nucleotide sequence ID" value="XM_060465864.1"/>
</dbReference>